<dbReference type="PRINTS" id="PR01407">
    <property type="entry name" value="BUTYPHLNCDUF"/>
</dbReference>
<sequence length="1044" mass="117676">MRSTNLSHAGCEGADEETMEQKSVSDKTDEVTRESVSSIEALVHHFHPSYIAQGGSNVVAPNIIGCNFGNLNISISTGQESNRETADTLQPQRDRVAECQQELKAALRRDYSHFFEGMVAKANKISLNKIYTELYVTEGGSGEVNQEHEVRQIETASRTHVAQEKSIHCNHLFVPQPGRENRIRTVITRGVAGIGKTVSVKKFTLDWAEGKENTNLDFVFPLSFRELNMMKEKTLSLVDLLSEIFPQTRDTGILINGKNEMLFILDGLDESRLSLDFHENELMSDVTQETKVGVLLTNLIRGRLLPRALVWITSRPVASSQIPLEHIDLVTEVRGFNNPQKEEYFRKKISDTSLADRVIKHVKSCRSLHIMCHIPVFCWMAASVLEKKLATADGKDTPKNLTQMYIHFLSLYVDDMEKRLPGRRGSNIDCLRHNIMSLGELAFKELEKGHLIFYESDLNQSGIEVTEASMFSGVYTEIFSEELTLGKEKMFCFVHLSIQEFFAALYVYLRFHNDNFNVLIKKSSSSRRFPFRAASELILYKEAVEKALRCKNGHYDIFLRFLLGLSLESNQTLLKRLMTNTPNQKTRTEIIKHIKDKIRANPSPDRCLNLFHCLNELNDRSLVDEIQNYLRPDHLNRAKLSAAQWATLVFVLLTSEEELSVFELSSYTRSEEGLLRLLPVLKTAQAANVNSCNLTVTCCANLANSISLSQLRELDLGNNNLTDEGIKRLSGGLKSSKLETLRLRSCSLTEPSSGVLASVISSASCHLKVLDLSDNDLLDVGVGKLCGGLGSPRCKLEILILSLCRLTEESCIFLSAAMNSSGLKELDVSYNHPGSSGLQLLSALRDDPQCSLEELRVDECGESRIQPGPMKYAKKLTLDPNTAHRDLSLSEGNRKATRWTEQPYPDHPERFDFWRQVLCMEGLTGRCYWETEWSGRAFIGVAYRRMTRKGEGHDSWLGKNDSSWGLNCNSTGYRTWHRGMETAVAIQLVSNRVGVFLDWPAGKLSFFQVSDGEPTLLHSFHTTFTEPVYPGFRLGWVDSTVYLC</sequence>
<evidence type="ECO:0000256" key="6">
    <source>
        <dbReference type="ARBA" id="ARBA00022840"/>
    </source>
</evidence>
<evidence type="ECO:0000256" key="4">
    <source>
        <dbReference type="ARBA" id="ARBA00022737"/>
    </source>
</evidence>
<dbReference type="OMA" id="FHLGWVD"/>
<dbReference type="InterPro" id="IPR001870">
    <property type="entry name" value="B30.2/SPRY"/>
</dbReference>
<reference evidence="10" key="2">
    <citation type="submission" date="2025-08" db="UniProtKB">
        <authorList>
            <consortium name="Ensembl"/>
        </authorList>
    </citation>
    <scope>IDENTIFICATION</scope>
</reference>
<dbReference type="InterPro" id="IPR043136">
    <property type="entry name" value="B30.2/SPRY_sf"/>
</dbReference>
<dbReference type="Pfam" id="PF14484">
    <property type="entry name" value="FISNA"/>
    <property type="match status" value="1"/>
</dbReference>
<evidence type="ECO:0000313" key="10">
    <source>
        <dbReference type="Ensembl" id="ENSSAUP00010039151.1"/>
    </source>
</evidence>
<dbReference type="Pfam" id="PF00622">
    <property type="entry name" value="SPRY"/>
    <property type="match status" value="1"/>
</dbReference>
<feature type="region of interest" description="Disordered" evidence="7">
    <location>
        <begin position="1"/>
        <end position="31"/>
    </location>
</feature>
<name>A0A671WJU9_SPAAU</name>
<dbReference type="Pfam" id="PF17776">
    <property type="entry name" value="NLRC4_HD2"/>
    <property type="match status" value="1"/>
</dbReference>
<reference evidence="10" key="1">
    <citation type="submission" date="2021-04" db="EMBL/GenBank/DDBJ databases">
        <authorList>
            <consortium name="Wellcome Sanger Institute Data Sharing"/>
        </authorList>
    </citation>
    <scope>NUCLEOTIDE SEQUENCE [LARGE SCALE GENOMIC DNA]</scope>
</reference>
<feature type="domain" description="B30.2/SPRY" evidence="8">
    <location>
        <begin position="855"/>
        <end position="1044"/>
    </location>
</feature>
<dbReference type="InterPro" id="IPR051261">
    <property type="entry name" value="NLR"/>
</dbReference>
<evidence type="ECO:0000259" key="8">
    <source>
        <dbReference type="PROSITE" id="PS50188"/>
    </source>
</evidence>
<dbReference type="Gene3D" id="2.60.120.920">
    <property type="match status" value="1"/>
</dbReference>
<dbReference type="InterPro" id="IPR032675">
    <property type="entry name" value="LRR_dom_sf"/>
</dbReference>
<keyword evidence="3" id="KW-0433">Leucine-rich repeat</keyword>
<dbReference type="GeneTree" id="ENSGT01070000253760"/>
<evidence type="ECO:0000313" key="11">
    <source>
        <dbReference type="Proteomes" id="UP000472265"/>
    </source>
</evidence>
<dbReference type="RefSeq" id="XP_030256274.1">
    <property type="nucleotide sequence ID" value="XM_030400414.1"/>
</dbReference>
<dbReference type="GO" id="GO:0005524">
    <property type="term" value="F:ATP binding"/>
    <property type="evidence" value="ECO:0007669"/>
    <property type="project" value="UniProtKB-KW"/>
</dbReference>
<keyword evidence="5" id="KW-0547">Nucleotide-binding</keyword>
<evidence type="ECO:0000256" key="2">
    <source>
        <dbReference type="ARBA" id="ARBA00022490"/>
    </source>
</evidence>
<dbReference type="PANTHER" id="PTHR24106">
    <property type="entry name" value="NACHT, LRR AND CARD DOMAINS-CONTAINING"/>
    <property type="match status" value="1"/>
</dbReference>
<dbReference type="PROSITE" id="PS51450">
    <property type="entry name" value="LRR"/>
    <property type="match status" value="1"/>
</dbReference>
<accession>A0A671WJU9</accession>
<dbReference type="AlphaFoldDB" id="A0A671WJU9"/>
<feature type="domain" description="NACHT" evidence="9">
    <location>
        <begin position="184"/>
        <end position="316"/>
    </location>
</feature>
<dbReference type="InterPro" id="IPR029495">
    <property type="entry name" value="NACHT-assoc"/>
</dbReference>
<comment type="subcellular location">
    <subcellularLocation>
        <location evidence="1">Cytoplasm</location>
    </subcellularLocation>
</comment>
<evidence type="ECO:0000259" key="9">
    <source>
        <dbReference type="PROSITE" id="PS50837"/>
    </source>
</evidence>
<dbReference type="Pfam" id="PF13516">
    <property type="entry name" value="LRR_6"/>
    <property type="match status" value="2"/>
</dbReference>
<dbReference type="InterPro" id="IPR006574">
    <property type="entry name" value="PRY"/>
</dbReference>
<evidence type="ECO:0000256" key="7">
    <source>
        <dbReference type="SAM" id="MobiDB-lite"/>
    </source>
</evidence>
<dbReference type="InterPro" id="IPR003877">
    <property type="entry name" value="SPRY_dom"/>
</dbReference>
<keyword evidence="4" id="KW-0677">Repeat</keyword>
<dbReference type="InParanoid" id="A0A671WJU9"/>
<dbReference type="SUPFAM" id="SSF52047">
    <property type="entry name" value="RNI-like"/>
    <property type="match status" value="1"/>
</dbReference>
<dbReference type="RefSeq" id="XP_030256276.1">
    <property type="nucleotide sequence ID" value="XM_030400416.1"/>
</dbReference>
<proteinExistence type="predicted"/>
<dbReference type="GeneID" id="115571214"/>
<evidence type="ECO:0000256" key="5">
    <source>
        <dbReference type="ARBA" id="ARBA00022741"/>
    </source>
</evidence>
<dbReference type="OrthoDB" id="120976at2759"/>
<dbReference type="InterPro" id="IPR007111">
    <property type="entry name" value="NACHT_NTPase"/>
</dbReference>
<keyword evidence="11" id="KW-1185">Reference proteome</keyword>
<dbReference type="Proteomes" id="UP000472265">
    <property type="component" value="Chromosome 20"/>
</dbReference>
<dbReference type="Gene3D" id="3.40.50.300">
    <property type="entry name" value="P-loop containing nucleotide triphosphate hydrolases"/>
    <property type="match status" value="1"/>
</dbReference>
<evidence type="ECO:0000256" key="3">
    <source>
        <dbReference type="ARBA" id="ARBA00022614"/>
    </source>
</evidence>
<dbReference type="SMART" id="SM00449">
    <property type="entry name" value="SPRY"/>
    <property type="match status" value="1"/>
</dbReference>
<protein>
    <submittedName>
        <fullName evidence="10">NACHT, LRR and PYD domains-containing protein 3-like</fullName>
    </submittedName>
</protein>
<dbReference type="SMART" id="SM00368">
    <property type="entry name" value="LRR_RI"/>
    <property type="match status" value="4"/>
</dbReference>
<gene>
    <name evidence="10" type="primary">LOC115571214</name>
</gene>
<dbReference type="InterPro" id="IPR041075">
    <property type="entry name" value="NOD1/2_WH"/>
</dbReference>
<dbReference type="FunFam" id="3.80.10.10:FF:001632">
    <property type="entry name" value="Uncharacterized protein"/>
    <property type="match status" value="1"/>
</dbReference>
<dbReference type="Ensembl" id="ENSSAUT00010041278.1">
    <property type="protein sequence ID" value="ENSSAUP00010039151.1"/>
    <property type="gene ID" value="ENSSAUG00010016511.1"/>
</dbReference>
<dbReference type="Pfam" id="PF05729">
    <property type="entry name" value="NACHT"/>
    <property type="match status" value="1"/>
</dbReference>
<organism evidence="10 11">
    <name type="scientific">Sparus aurata</name>
    <name type="common">Gilthead sea bream</name>
    <dbReference type="NCBI Taxonomy" id="8175"/>
    <lineage>
        <taxon>Eukaryota</taxon>
        <taxon>Metazoa</taxon>
        <taxon>Chordata</taxon>
        <taxon>Craniata</taxon>
        <taxon>Vertebrata</taxon>
        <taxon>Euteleostomi</taxon>
        <taxon>Actinopterygii</taxon>
        <taxon>Neopterygii</taxon>
        <taxon>Teleostei</taxon>
        <taxon>Neoteleostei</taxon>
        <taxon>Acanthomorphata</taxon>
        <taxon>Eupercaria</taxon>
        <taxon>Spariformes</taxon>
        <taxon>Sparidae</taxon>
        <taxon>Sparus</taxon>
    </lineage>
</organism>
<dbReference type="InterPro" id="IPR003879">
    <property type="entry name" value="Butyrophylin_SPRY"/>
</dbReference>
<dbReference type="FunFam" id="3.40.50.300:FF:001524">
    <property type="entry name" value="Si:dkey-126g1.7"/>
    <property type="match status" value="1"/>
</dbReference>
<keyword evidence="2" id="KW-0963">Cytoplasm</keyword>
<dbReference type="SUPFAM" id="SSF49899">
    <property type="entry name" value="Concanavalin A-like lectins/glucanases"/>
    <property type="match status" value="1"/>
</dbReference>
<dbReference type="InterPro" id="IPR027417">
    <property type="entry name" value="P-loop_NTPase"/>
</dbReference>
<dbReference type="InterPro" id="IPR013320">
    <property type="entry name" value="ConA-like_dom_sf"/>
</dbReference>
<dbReference type="SMART" id="SM01288">
    <property type="entry name" value="FISNA"/>
    <property type="match status" value="1"/>
</dbReference>
<dbReference type="PROSITE" id="PS50188">
    <property type="entry name" value="B302_SPRY"/>
    <property type="match status" value="1"/>
</dbReference>
<dbReference type="Pfam" id="PF13765">
    <property type="entry name" value="PRY"/>
    <property type="match status" value="1"/>
</dbReference>
<dbReference type="Gene3D" id="3.80.10.10">
    <property type="entry name" value="Ribonuclease Inhibitor"/>
    <property type="match status" value="2"/>
</dbReference>
<dbReference type="PROSITE" id="PS50837">
    <property type="entry name" value="NACHT"/>
    <property type="match status" value="1"/>
</dbReference>
<keyword evidence="6" id="KW-0067">ATP-binding</keyword>
<feature type="compositionally biased region" description="Basic and acidic residues" evidence="7">
    <location>
        <begin position="19"/>
        <end position="31"/>
    </location>
</feature>
<dbReference type="InterPro" id="IPR041267">
    <property type="entry name" value="NLRP_HD2"/>
</dbReference>
<dbReference type="CDD" id="cd16040">
    <property type="entry name" value="SPRY_PRY_SNTX"/>
    <property type="match status" value="1"/>
</dbReference>
<evidence type="ECO:0000256" key="1">
    <source>
        <dbReference type="ARBA" id="ARBA00004496"/>
    </source>
</evidence>
<reference evidence="10" key="3">
    <citation type="submission" date="2025-09" db="UniProtKB">
        <authorList>
            <consortium name="Ensembl"/>
        </authorList>
    </citation>
    <scope>IDENTIFICATION</scope>
</reference>
<dbReference type="GO" id="GO:0005737">
    <property type="term" value="C:cytoplasm"/>
    <property type="evidence" value="ECO:0007669"/>
    <property type="project" value="UniProtKB-SubCell"/>
</dbReference>
<dbReference type="InterPro" id="IPR001611">
    <property type="entry name" value="Leu-rich_rpt"/>
</dbReference>
<dbReference type="Pfam" id="PF17779">
    <property type="entry name" value="WHD_NOD2"/>
    <property type="match status" value="1"/>
</dbReference>
<dbReference type="SMART" id="SM00589">
    <property type="entry name" value="PRY"/>
    <property type="match status" value="1"/>
</dbReference>